<evidence type="ECO:0000313" key="4">
    <source>
        <dbReference type="EMBL" id="GBG76653.1"/>
    </source>
</evidence>
<keyword evidence="3" id="KW-1133">Transmembrane helix</keyword>
<feature type="transmembrane region" description="Helical" evidence="3">
    <location>
        <begin position="6"/>
        <end position="29"/>
    </location>
</feature>
<feature type="region of interest" description="Disordered" evidence="2">
    <location>
        <begin position="316"/>
        <end position="335"/>
    </location>
</feature>
<evidence type="ECO:0000256" key="3">
    <source>
        <dbReference type="SAM" id="Phobius"/>
    </source>
</evidence>
<keyword evidence="5" id="KW-1185">Reference proteome</keyword>
<dbReference type="AlphaFoldDB" id="A0A388L377"/>
<dbReference type="EMBL" id="BFEA01000249">
    <property type="protein sequence ID" value="GBG76653.1"/>
    <property type="molecule type" value="Genomic_DNA"/>
</dbReference>
<reference evidence="4 5" key="1">
    <citation type="journal article" date="2018" name="Cell">
        <title>The Chara Genome: Secondary Complexity and Implications for Plant Terrestrialization.</title>
        <authorList>
            <person name="Nishiyama T."/>
            <person name="Sakayama H."/>
            <person name="Vries J.D."/>
            <person name="Buschmann H."/>
            <person name="Saint-Marcoux D."/>
            <person name="Ullrich K.K."/>
            <person name="Haas F.B."/>
            <person name="Vanderstraeten L."/>
            <person name="Becker D."/>
            <person name="Lang D."/>
            <person name="Vosolsobe S."/>
            <person name="Rombauts S."/>
            <person name="Wilhelmsson P.K.I."/>
            <person name="Janitza P."/>
            <person name="Kern R."/>
            <person name="Heyl A."/>
            <person name="Rumpler F."/>
            <person name="Villalobos L.I.A.C."/>
            <person name="Clay J.M."/>
            <person name="Skokan R."/>
            <person name="Toyoda A."/>
            <person name="Suzuki Y."/>
            <person name="Kagoshima H."/>
            <person name="Schijlen E."/>
            <person name="Tajeshwar N."/>
            <person name="Catarino B."/>
            <person name="Hetherington A.J."/>
            <person name="Saltykova A."/>
            <person name="Bonnot C."/>
            <person name="Breuninger H."/>
            <person name="Symeonidi A."/>
            <person name="Radhakrishnan G.V."/>
            <person name="Van Nieuwerburgh F."/>
            <person name="Deforce D."/>
            <person name="Chang C."/>
            <person name="Karol K.G."/>
            <person name="Hedrich R."/>
            <person name="Ulvskov P."/>
            <person name="Glockner G."/>
            <person name="Delwiche C.F."/>
            <person name="Petrasek J."/>
            <person name="Van de Peer Y."/>
            <person name="Friml J."/>
            <person name="Beilby M."/>
            <person name="Dolan L."/>
            <person name="Kohara Y."/>
            <person name="Sugano S."/>
            <person name="Fujiyama A."/>
            <person name="Delaux P.-M."/>
            <person name="Quint M."/>
            <person name="TheiBen G."/>
            <person name="Hagemann M."/>
            <person name="Harholt J."/>
            <person name="Dunand C."/>
            <person name="Zachgo S."/>
            <person name="Langdale J."/>
            <person name="Maumus F."/>
            <person name="Straeten D.V.D."/>
            <person name="Gould S.B."/>
            <person name="Rensing S.A."/>
        </authorList>
    </citation>
    <scope>NUCLEOTIDE SEQUENCE [LARGE SCALE GENOMIC DNA]</scope>
    <source>
        <strain evidence="4 5">S276</strain>
    </source>
</reference>
<sequence length="515" mass="59558">MDDYPMYSVLMGFSLWGTLWRLLFPLGFWHTIACRVETRSGAGTTPYTQAQEEEAAKILAEQKARKEKKELVKQAKKIALQQEQAAKMKKLQEEMEKVKEEEENMKVVDREEVEEEKEKQAEAEEIPLIRRSVRERGESSGTKGDPWIEKKVTEWVANLSLGETEEAMLYVPLDEQEAVIKEIEAEADPLKRQTIEEEKKLEWRLPLTREKKRRMEEAEKVARELQEVKQQRAQLEAQADIQGKMDVMARNIECLAKAVDEQQFFARSQDVTLRSIRLGFREFARDMMVHVGTEMKARLENTERFCTGAIEGAQLAAPKEEERRPRREPVKVKFPDPYSGKREENFDNWEANVTSYVHLQMISPEEQVLIAFHALRDEATSFARSLCRAANCNNDMVAYSQFTPLNDFFKLLCERFADVTRSVRVSDKLQTIHTRHWKSARALKGVMDELVAVPDHGVTETQLVNLFYCAMPESLHRHFFEKSGDPAMTYDTLSREVVAFEAQSMPVTPSAEDYC</sequence>
<organism evidence="4 5">
    <name type="scientific">Chara braunii</name>
    <name type="common">Braun's stonewort</name>
    <dbReference type="NCBI Taxonomy" id="69332"/>
    <lineage>
        <taxon>Eukaryota</taxon>
        <taxon>Viridiplantae</taxon>
        <taxon>Streptophyta</taxon>
        <taxon>Charophyceae</taxon>
        <taxon>Charales</taxon>
        <taxon>Characeae</taxon>
        <taxon>Chara</taxon>
    </lineage>
</organism>
<keyword evidence="3" id="KW-0472">Membrane</keyword>
<feature type="coiled-coil region" evidence="1">
    <location>
        <begin position="173"/>
        <end position="245"/>
    </location>
</feature>
<evidence type="ECO:0000313" key="5">
    <source>
        <dbReference type="Proteomes" id="UP000265515"/>
    </source>
</evidence>
<evidence type="ECO:0000256" key="2">
    <source>
        <dbReference type="SAM" id="MobiDB-lite"/>
    </source>
</evidence>
<comment type="caution">
    <text evidence="4">The sequence shown here is derived from an EMBL/GenBank/DDBJ whole genome shotgun (WGS) entry which is preliminary data.</text>
</comment>
<dbReference type="Proteomes" id="UP000265515">
    <property type="component" value="Unassembled WGS sequence"/>
</dbReference>
<feature type="coiled-coil region" evidence="1">
    <location>
        <begin position="49"/>
        <end position="119"/>
    </location>
</feature>
<keyword evidence="1" id="KW-0175">Coiled coil</keyword>
<keyword evidence="3" id="KW-0812">Transmembrane</keyword>
<protein>
    <submittedName>
        <fullName evidence="4">Uncharacterized protein</fullName>
    </submittedName>
</protein>
<evidence type="ECO:0000256" key="1">
    <source>
        <dbReference type="SAM" id="Coils"/>
    </source>
</evidence>
<feature type="compositionally biased region" description="Basic and acidic residues" evidence="2">
    <location>
        <begin position="318"/>
        <end position="335"/>
    </location>
</feature>
<name>A0A388L377_CHABU</name>
<dbReference type="Gramene" id="GBG76653">
    <property type="protein sequence ID" value="GBG76653"/>
    <property type="gene ID" value="CBR_g22869"/>
</dbReference>
<accession>A0A388L377</accession>
<gene>
    <name evidence="4" type="ORF">CBR_g22869</name>
</gene>
<proteinExistence type="predicted"/>